<evidence type="ECO:0000256" key="5">
    <source>
        <dbReference type="RuleBase" id="RU362059"/>
    </source>
</evidence>
<dbReference type="GO" id="GO:0016020">
    <property type="term" value="C:membrane"/>
    <property type="evidence" value="ECO:0007669"/>
    <property type="project" value="UniProtKB-SubCell"/>
</dbReference>
<dbReference type="Gene3D" id="3.40.50.2000">
    <property type="entry name" value="Glycogen Phosphorylase B"/>
    <property type="match status" value="2"/>
</dbReference>
<dbReference type="OrthoDB" id="5835829at2759"/>
<dbReference type="FunFam" id="3.40.50.2000:FF:000050">
    <property type="entry name" value="UDP-glucuronosyltransferase"/>
    <property type="match status" value="1"/>
</dbReference>
<sequence>MRYAREDQDVDICSAYINNTMRILIVTLFFAASVIYSVNSFRILGVFHMAAHSHHRLSDTILKELAARGHEVTVITPYTEKKAVKNFKQVILTGALEELEKSIPDLFEITSANIIELIVSNDMLGLQLTENTLNHTNVQKVLKSNEHFDLVIVEQFLNEAFRGFCHKFKAPCVVLSTVGGSRWTNQQIGNSEPPSYVPDMYLNLSSKMSFCERLYNSLVYLGATLFTHLYMFPKQNEILHRYFPDAPHLYDLYYNTSLILLNSHVITNPAVPYMPNMVEIGGFHIKPPKKLPDYLQDYLDNAKEGVIYFSLGSVLESKNLPKEKRDVILKVLSKLKQKVLWKWEDETLSGKPSNVKISKWLPQQDILAHPNIKLFITHGGLLSTIETIYHGVPIVGIPVFGDQRMNVANAEIAGYGIGVSYQTLTEKALSSAFDEVLNNP</sequence>
<organism evidence="6 7">
    <name type="scientific">Ignelater luminosus</name>
    <name type="common">Cucubano</name>
    <name type="synonym">Pyrophorus luminosus</name>
    <dbReference type="NCBI Taxonomy" id="2038154"/>
    <lineage>
        <taxon>Eukaryota</taxon>
        <taxon>Metazoa</taxon>
        <taxon>Ecdysozoa</taxon>
        <taxon>Arthropoda</taxon>
        <taxon>Hexapoda</taxon>
        <taxon>Insecta</taxon>
        <taxon>Pterygota</taxon>
        <taxon>Neoptera</taxon>
        <taxon>Endopterygota</taxon>
        <taxon>Coleoptera</taxon>
        <taxon>Polyphaga</taxon>
        <taxon>Elateriformia</taxon>
        <taxon>Elateroidea</taxon>
        <taxon>Elateridae</taxon>
        <taxon>Agrypninae</taxon>
        <taxon>Pyrophorini</taxon>
        <taxon>Ignelater</taxon>
    </lineage>
</organism>
<feature type="transmembrane region" description="Helical" evidence="5">
    <location>
        <begin position="20"/>
        <end position="39"/>
    </location>
</feature>
<dbReference type="GO" id="GO:0015020">
    <property type="term" value="F:glucuronosyltransferase activity"/>
    <property type="evidence" value="ECO:0007669"/>
    <property type="project" value="UniProtKB-EC"/>
</dbReference>
<evidence type="ECO:0000256" key="1">
    <source>
        <dbReference type="ARBA" id="ARBA00009995"/>
    </source>
</evidence>
<keyword evidence="7" id="KW-1185">Reference proteome</keyword>
<comment type="subcellular location">
    <subcellularLocation>
        <location evidence="5">Membrane</location>
        <topology evidence="5">Single-pass membrane protein</topology>
    </subcellularLocation>
</comment>
<keyword evidence="5" id="KW-0472">Membrane</keyword>
<reference evidence="6" key="1">
    <citation type="submission" date="2019-08" db="EMBL/GenBank/DDBJ databases">
        <title>The genome of the North American firefly Photinus pyralis.</title>
        <authorList>
            <consortium name="Photinus pyralis genome working group"/>
            <person name="Fallon T.R."/>
            <person name="Sander Lower S.E."/>
            <person name="Weng J.-K."/>
        </authorList>
    </citation>
    <scope>NUCLEOTIDE SEQUENCE</scope>
    <source>
        <strain evidence="6">TRF0915ILg1</strain>
        <tissue evidence="6">Whole body</tissue>
    </source>
</reference>
<evidence type="ECO:0000313" key="6">
    <source>
        <dbReference type="EMBL" id="KAF2891852.1"/>
    </source>
</evidence>
<dbReference type="EMBL" id="VTPC01020969">
    <property type="protein sequence ID" value="KAF2891852.1"/>
    <property type="molecule type" value="Genomic_DNA"/>
</dbReference>
<dbReference type="PROSITE" id="PS00375">
    <property type="entry name" value="UDPGT"/>
    <property type="match status" value="1"/>
</dbReference>
<name>A0A8K0G7V5_IGNLU</name>
<gene>
    <name evidence="6" type="ORF">ILUMI_14321</name>
</gene>
<dbReference type="PANTHER" id="PTHR48043:SF159">
    <property type="entry name" value="EG:EG0003.4 PROTEIN-RELATED"/>
    <property type="match status" value="1"/>
</dbReference>
<dbReference type="AlphaFoldDB" id="A0A8K0G7V5"/>
<keyword evidence="3 4" id="KW-0808">Transferase</keyword>
<comment type="similarity">
    <text evidence="1 4">Belongs to the UDP-glycosyltransferase family.</text>
</comment>
<proteinExistence type="inferred from homology"/>
<keyword evidence="5" id="KW-0812">Transmembrane</keyword>
<evidence type="ECO:0000313" key="7">
    <source>
        <dbReference type="Proteomes" id="UP000801492"/>
    </source>
</evidence>
<protein>
    <recommendedName>
        <fullName evidence="5">UDP-glucuronosyltransferase</fullName>
        <ecNumber evidence="5">2.4.1.17</ecNumber>
    </recommendedName>
</protein>
<dbReference type="InterPro" id="IPR050271">
    <property type="entry name" value="UDP-glycosyltransferase"/>
</dbReference>
<evidence type="ECO:0000256" key="3">
    <source>
        <dbReference type="ARBA" id="ARBA00022679"/>
    </source>
</evidence>
<feature type="non-terminal residue" evidence="6">
    <location>
        <position position="1"/>
    </location>
</feature>
<dbReference type="Proteomes" id="UP000801492">
    <property type="component" value="Unassembled WGS sequence"/>
</dbReference>
<keyword evidence="5" id="KW-1133">Transmembrane helix</keyword>
<evidence type="ECO:0000256" key="4">
    <source>
        <dbReference type="RuleBase" id="RU003718"/>
    </source>
</evidence>
<comment type="caution">
    <text evidence="6">The sequence shown here is derived from an EMBL/GenBank/DDBJ whole genome shotgun (WGS) entry which is preliminary data.</text>
</comment>
<comment type="catalytic activity">
    <reaction evidence="5">
        <text>glucuronate acceptor + UDP-alpha-D-glucuronate = acceptor beta-D-glucuronoside + UDP + H(+)</text>
        <dbReference type="Rhea" id="RHEA:21032"/>
        <dbReference type="ChEBI" id="CHEBI:15378"/>
        <dbReference type="ChEBI" id="CHEBI:58052"/>
        <dbReference type="ChEBI" id="CHEBI:58223"/>
        <dbReference type="ChEBI" id="CHEBI:132367"/>
        <dbReference type="ChEBI" id="CHEBI:132368"/>
        <dbReference type="EC" id="2.4.1.17"/>
    </reaction>
</comment>
<dbReference type="InterPro" id="IPR035595">
    <property type="entry name" value="UDP_glycos_trans_CS"/>
</dbReference>
<dbReference type="InterPro" id="IPR002213">
    <property type="entry name" value="UDP_glucos_trans"/>
</dbReference>
<dbReference type="PANTHER" id="PTHR48043">
    <property type="entry name" value="EG:EG0003.4 PROTEIN-RELATED"/>
    <property type="match status" value="1"/>
</dbReference>
<dbReference type="CDD" id="cd03784">
    <property type="entry name" value="GT1_Gtf-like"/>
    <property type="match status" value="1"/>
</dbReference>
<keyword evidence="2 4" id="KW-0328">Glycosyltransferase</keyword>
<dbReference type="EC" id="2.4.1.17" evidence="5"/>
<evidence type="ECO:0000256" key="2">
    <source>
        <dbReference type="ARBA" id="ARBA00022676"/>
    </source>
</evidence>
<dbReference type="Pfam" id="PF00201">
    <property type="entry name" value="UDPGT"/>
    <property type="match status" value="1"/>
</dbReference>
<accession>A0A8K0G7V5</accession>
<dbReference type="SUPFAM" id="SSF53756">
    <property type="entry name" value="UDP-Glycosyltransferase/glycogen phosphorylase"/>
    <property type="match status" value="1"/>
</dbReference>